<evidence type="ECO:0000256" key="9">
    <source>
        <dbReference type="ARBA" id="ARBA00025323"/>
    </source>
</evidence>
<dbReference type="RefSeq" id="WP_111728292.1">
    <property type="nucleotide sequence ID" value="NZ_QHKO01000001.1"/>
</dbReference>
<dbReference type="GO" id="GO:0015419">
    <property type="term" value="F:ABC-type sulfate transporter activity"/>
    <property type="evidence" value="ECO:0007669"/>
    <property type="project" value="InterPro"/>
</dbReference>
<evidence type="ECO:0000256" key="5">
    <source>
        <dbReference type="ARBA" id="ARBA00022692"/>
    </source>
</evidence>
<feature type="transmembrane region" description="Helical" evidence="10">
    <location>
        <begin position="132"/>
        <end position="155"/>
    </location>
</feature>
<dbReference type="AlphaFoldDB" id="A0A328CBY0"/>
<dbReference type="GO" id="GO:0005886">
    <property type="term" value="C:plasma membrane"/>
    <property type="evidence" value="ECO:0007669"/>
    <property type="project" value="UniProtKB-SubCell"/>
</dbReference>
<evidence type="ECO:0000256" key="4">
    <source>
        <dbReference type="ARBA" id="ARBA00022505"/>
    </source>
</evidence>
<accession>A0A328CBY0</accession>
<feature type="transmembrane region" description="Helical" evidence="10">
    <location>
        <begin position="233"/>
        <end position="257"/>
    </location>
</feature>
<comment type="similarity">
    <text evidence="11">Belongs to the binding-protein-dependent transport system permease family. CysTW subfamily.</text>
</comment>
<keyword evidence="7" id="KW-0764">Sulfate transport</keyword>
<keyword evidence="3 10" id="KW-0813">Transport</keyword>
<dbReference type="InterPro" id="IPR006469">
    <property type="entry name" value="NifC_ABC_porter"/>
</dbReference>
<organism evidence="13 14">
    <name type="scientific">Lujinxingia litoralis</name>
    <dbReference type="NCBI Taxonomy" id="2211119"/>
    <lineage>
        <taxon>Bacteria</taxon>
        <taxon>Deltaproteobacteria</taxon>
        <taxon>Bradymonadales</taxon>
        <taxon>Lujinxingiaceae</taxon>
        <taxon>Lujinxingia</taxon>
    </lineage>
</organism>
<gene>
    <name evidence="13" type="primary">modB</name>
    <name evidence="13" type="ORF">DL240_02590</name>
</gene>
<dbReference type="InterPro" id="IPR000515">
    <property type="entry name" value="MetI-like"/>
</dbReference>
<dbReference type="EMBL" id="QHKO01000001">
    <property type="protein sequence ID" value="RAL25120.1"/>
    <property type="molecule type" value="Genomic_DNA"/>
</dbReference>
<comment type="subcellular location">
    <subcellularLocation>
        <location evidence="10">Cell membrane</location>
        <topology evidence="10">Multi-pass membrane protein</topology>
    </subcellularLocation>
    <subcellularLocation>
        <location evidence="1">Membrane</location>
        <topology evidence="1">Multi-pass membrane protein</topology>
    </subcellularLocation>
</comment>
<dbReference type="Proteomes" id="UP000249169">
    <property type="component" value="Unassembled WGS sequence"/>
</dbReference>
<dbReference type="InterPro" id="IPR035906">
    <property type="entry name" value="MetI-like_sf"/>
</dbReference>
<keyword evidence="6 10" id="KW-1133">Transmembrane helix</keyword>
<dbReference type="InterPro" id="IPR011867">
    <property type="entry name" value="ModB_ABC"/>
</dbReference>
<feature type="domain" description="ABC transmembrane type-1" evidence="12">
    <location>
        <begin position="52"/>
        <end position="258"/>
    </location>
</feature>
<evidence type="ECO:0000256" key="3">
    <source>
        <dbReference type="ARBA" id="ARBA00022448"/>
    </source>
</evidence>
<feature type="transmembrane region" description="Helical" evidence="10">
    <location>
        <begin position="90"/>
        <end position="112"/>
    </location>
</feature>
<evidence type="ECO:0000259" key="12">
    <source>
        <dbReference type="PROSITE" id="PS50928"/>
    </source>
</evidence>
<dbReference type="OrthoDB" id="9795403at2"/>
<evidence type="ECO:0000256" key="11">
    <source>
        <dbReference type="RuleBase" id="RU365097"/>
    </source>
</evidence>
<name>A0A328CBY0_9DELT</name>
<keyword evidence="8 10" id="KW-0472">Membrane</keyword>
<reference evidence="13 14" key="1">
    <citation type="submission" date="2018-05" db="EMBL/GenBank/DDBJ databases">
        <title>Lujinxingia marina gen. nov. sp. nov., a new facultative anaerobic member of the class Deltaproteobacteria, and proposal of Lujinxingaceae fam. nov.</title>
        <authorList>
            <person name="Li C.-M."/>
        </authorList>
    </citation>
    <scope>NUCLEOTIDE SEQUENCE [LARGE SCALE GENOMIC DNA]</scope>
    <source>
        <strain evidence="13 14">B210</strain>
    </source>
</reference>
<keyword evidence="4 11" id="KW-0500">Molybdenum</keyword>
<dbReference type="PANTHER" id="PTHR30406">
    <property type="entry name" value="SULFATE TRANSPORT SYSTEM PERMEASE PROTEIN"/>
    <property type="match status" value="1"/>
</dbReference>
<feature type="transmembrane region" description="Helical" evidence="10">
    <location>
        <begin position="176"/>
        <end position="198"/>
    </location>
</feature>
<dbReference type="SUPFAM" id="SSF161098">
    <property type="entry name" value="MetI-like"/>
    <property type="match status" value="1"/>
</dbReference>
<evidence type="ECO:0000256" key="6">
    <source>
        <dbReference type="ARBA" id="ARBA00022989"/>
    </source>
</evidence>
<comment type="function">
    <text evidence="9">Part of the ABC transporter complex CysAWTP (TC 3.A.1.6.1) involved in sulfate/thiosulfate import. Probably responsible for the translocation of the substrate across the membrane.</text>
</comment>
<keyword evidence="11" id="KW-1003">Cell membrane</keyword>
<comment type="caution">
    <text evidence="13">The sequence shown here is derived from an EMBL/GenBank/DDBJ whole genome shotgun (WGS) entry which is preliminary data.</text>
</comment>
<evidence type="ECO:0000256" key="7">
    <source>
        <dbReference type="ARBA" id="ARBA00023032"/>
    </source>
</evidence>
<dbReference type="Pfam" id="PF00528">
    <property type="entry name" value="BPD_transp_1"/>
    <property type="match status" value="1"/>
</dbReference>
<keyword evidence="5 10" id="KW-0812">Transmembrane</keyword>
<dbReference type="NCBIfam" id="TIGR02141">
    <property type="entry name" value="modB_ABC"/>
    <property type="match status" value="1"/>
</dbReference>
<protein>
    <recommendedName>
        <fullName evidence="11">Molybdenum transport system permease</fullName>
    </recommendedName>
</protein>
<dbReference type="PANTHER" id="PTHR30406:SF8">
    <property type="entry name" value="SULFATE TRANSPORT SYSTEM PERMEASE PROTEIN CYST"/>
    <property type="match status" value="1"/>
</dbReference>
<dbReference type="Gene3D" id="1.10.3720.10">
    <property type="entry name" value="MetI-like"/>
    <property type="match status" value="1"/>
</dbReference>
<evidence type="ECO:0000313" key="14">
    <source>
        <dbReference type="Proteomes" id="UP000249169"/>
    </source>
</evidence>
<dbReference type="PROSITE" id="PS50928">
    <property type="entry name" value="ABC_TM1"/>
    <property type="match status" value="1"/>
</dbReference>
<keyword evidence="14" id="KW-1185">Reference proteome</keyword>
<evidence type="ECO:0000256" key="2">
    <source>
        <dbReference type="ARBA" id="ARBA00011779"/>
    </source>
</evidence>
<dbReference type="NCBIfam" id="TIGR01581">
    <property type="entry name" value="Mo_ABC_porter"/>
    <property type="match status" value="1"/>
</dbReference>
<proteinExistence type="inferred from homology"/>
<dbReference type="InterPro" id="IPR005667">
    <property type="entry name" value="Sulph_transpt2"/>
</dbReference>
<comment type="function">
    <text evidence="11">Part of the binding-protein-dependent transport system for molybdenum; probably responsible for the translocation of the substrate across the membrane.</text>
</comment>
<comment type="subunit">
    <text evidence="2">The complex is composed of two ATP-binding proteins (CysA), two transmembrane proteins (CysT and CysW) and a solute-binding protein (CysP).</text>
</comment>
<feature type="transmembrane region" description="Helical" evidence="10">
    <location>
        <begin position="58"/>
        <end position="78"/>
    </location>
</feature>
<evidence type="ECO:0000256" key="10">
    <source>
        <dbReference type="RuleBase" id="RU363032"/>
    </source>
</evidence>
<evidence type="ECO:0000256" key="1">
    <source>
        <dbReference type="ARBA" id="ARBA00004141"/>
    </source>
</evidence>
<dbReference type="CDD" id="cd06261">
    <property type="entry name" value="TM_PBP2"/>
    <property type="match status" value="1"/>
</dbReference>
<sequence length="267" mass="27083">MKALVSTGRGVATAAGLGLLAALLLPVVALVASSSPSEIWEGISDPSFTPALFLSLRTSLISLVLVVLGGSPLGWWLARTGSRWGKAVAVLVDLPLVLPPAVVGVALLAAFGRRGLLGPLLESVGLALPFSSPAVVVAQVVVAAPFYVQGAATAFGAVSSEQLLVAQTLGASRIQAIWRVAVPAALPGLLAGASLAWARALGEFGATLIFAGNLPEVTQTMPLAIYAALERDVHLAITFSLALGGIAAVLLVALRALPGWVRRAGGR</sequence>
<evidence type="ECO:0000313" key="13">
    <source>
        <dbReference type="EMBL" id="RAL25120.1"/>
    </source>
</evidence>
<dbReference type="GO" id="GO:0015098">
    <property type="term" value="F:molybdate ion transmembrane transporter activity"/>
    <property type="evidence" value="ECO:0007669"/>
    <property type="project" value="UniProtKB-UniRule"/>
</dbReference>
<evidence type="ECO:0000256" key="8">
    <source>
        <dbReference type="ARBA" id="ARBA00023136"/>
    </source>
</evidence>